<accession>A0A7W7AJT2</accession>
<proteinExistence type="predicted"/>
<dbReference type="Proteomes" id="UP000574769">
    <property type="component" value="Unassembled WGS sequence"/>
</dbReference>
<keyword evidence="2" id="KW-1185">Reference proteome</keyword>
<comment type="caution">
    <text evidence="1">The sequence shown here is derived from an EMBL/GenBank/DDBJ whole genome shotgun (WGS) entry which is preliminary data.</text>
</comment>
<evidence type="ECO:0000313" key="1">
    <source>
        <dbReference type="EMBL" id="MBB4618324.1"/>
    </source>
</evidence>
<protein>
    <submittedName>
        <fullName evidence="1">Uncharacterized protein</fullName>
    </submittedName>
</protein>
<evidence type="ECO:0000313" key="2">
    <source>
        <dbReference type="Proteomes" id="UP000574769"/>
    </source>
</evidence>
<dbReference type="EMBL" id="JACHNY010000004">
    <property type="protein sequence ID" value="MBB4618324.1"/>
    <property type="molecule type" value="Genomic_DNA"/>
</dbReference>
<dbReference type="RefSeq" id="WP_184114961.1">
    <property type="nucleotide sequence ID" value="NZ_JACHNY010000004.1"/>
</dbReference>
<dbReference type="AlphaFoldDB" id="A0A7W7AJT2"/>
<organism evidence="1 2">
    <name type="scientific">Sphingomonas abaci</name>
    <dbReference type="NCBI Taxonomy" id="237611"/>
    <lineage>
        <taxon>Bacteria</taxon>
        <taxon>Pseudomonadati</taxon>
        <taxon>Pseudomonadota</taxon>
        <taxon>Alphaproteobacteria</taxon>
        <taxon>Sphingomonadales</taxon>
        <taxon>Sphingomonadaceae</taxon>
        <taxon>Sphingomonas</taxon>
    </lineage>
</organism>
<gene>
    <name evidence="1" type="ORF">GGQ96_002460</name>
</gene>
<reference evidence="1 2" key="1">
    <citation type="submission" date="2020-08" db="EMBL/GenBank/DDBJ databases">
        <title>Genomic Encyclopedia of Type Strains, Phase IV (KMG-IV): sequencing the most valuable type-strain genomes for metagenomic binning, comparative biology and taxonomic classification.</title>
        <authorList>
            <person name="Goeker M."/>
        </authorList>
    </citation>
    <scope>NUCLEOTIDE SEQUENCE [LARGE SCALE GENOMIC DNA]</scope>
    <source>
        <strain evidence="1 2">DSM 15867</strain>
    </source>
</reference>
<sequence length="163" mass="17555">MTAMTWLWASVLLQPVPVERLVAPMPPGFQVGYSAEVGSQAIEERVPAGESIDRWTRMVTVQRLGRLATIGSHAFLTRMGGLWTRACPGATVSPISDGEVEGRPVASFRVDCPLNPQTGQPETMFARAFAGASDLHIVQYAFRSVPGAAEARAALAYLDSVRL</sequence>
<name>A0A7W7AJT2_9SPHN</name>